<evidence type="ECO:0000313" key="2">
    <source>
        <dbReference type="EMBL" id="GJM54691.1"/>
    </source>
</evidence>
<protein>
    <recommendedName>
        <fullName evidence="4">ABC-2 family transporter</fullName>
    </recommendedName>
</protein>
<organism evidence="2 3">
    <name type="scientific">Granulimonas faecalis</name>
    <dbReference type="NCBI Taxonomy" id="2894155"/>
    <lineage>
        <taxon>Bacteria</taxon>
        <taxon>Bacillati</taxon>
        <taxon>Actinomycetota</taxon>
        <taxon>Coriobacteriia</taxon>
        <taxon>Coriobacteriales</taxon>
        <taxon>Kribbibacteriaceae</taxon>
        <taxon>Granulimonas</taxon>
    </lineage>
</organism>
<evidence type="ECO:0000313" key="3">
    <source>
        <dbReference type="Proteomes" id="UP001055025"/>
    </source>
</evidence>
<keyword evidence="1" id="KW-1133">Transmembrane helix</keyword>
<reference evidence="2" key="1">
    <citation type="journal article" date="2022" name="Int. J. Syst. Evol. Microbiol.">
        <title>Granulimonas faecalis gen. nov., sp. nov., and Leptogranulimonas caecicola gen. nov., sp. nov., novel lactate-producing Atopobiaceae bacteria isolated from mouse intestines, and an emended description of the family Atopobiaceae.</title>
        <authorList>
            <person name="Morinaga K."/>
            <person name="Kusada H."/>
            <person name="Sakamoto S."/>
            <person name="Murakami T."/>
            <person name="Toyoda A."/>
            <person name="Mori H."/>
            <person name="Meng X.Y."/>
            <person name="Takashino M."/>
            <person name="Murotomi K."/>
            <person name="Tamaki H."/>
        </authorList>
    </citation>
    <scope>NUCLEOTIDE SEQUENCE</scope>
    <source>
        <strain evidence="2">OPF53</strain>
    </source>
</reference>
<comment type="caution">
    <text evidence="2">The sequence shown here is derived from an EMBL/GenBank/DDBJ whole genome shotgun (WGS) entry which is preliminary data.</text>
</comment>
<keyword evidence="1" id="KW-0472">Membrane</keyword>
<dbReference type="EMBL" id="BQKC01000001">
    <property type="protein sequence ID" value="GJM54691.1"/>
    <property type="molecule type" value="Genomic_DNA"/>
</dbReference>
<name>A0AAV5B1K6_9ACTN</name>
<feature type="transmembrane region" description="Helical" evidence="1">
    <location>
        <begin position="20"/>
        <end position="50"/>
    </location>
</feature>
<sequence>MRTVIISDILTMRKPLAQLALIGVFIALFTGSVAIAGFFPLLFMTSLFTVDEQNGWERFRLTLPVTRSQVVRGRYLTVLVSCAVSVLAAVALAVPLSWLAETGLPVATVLPTEGPGIGELLFTTSVASAAAALAILLLASLSMPVYLRYGATKASRLAPAVVILAFCLAMATLEQVGVLAQWGPHVDAWLEGLAASGQGAPLAVLAAVAVLAVYAVSSQVSCAIYERRQF</sequence>
<dbReference type="Pfam" id="PF13346">
    <property type="entry name" value="ABC2_membrane_5"/>
    <property type="match status" value="1"/>
</dbReference>
<dbReference type="InterPro" id="IPR025699">
    <property type="entry name" value="ABC2_memb-like"/>
</dbReference>
<feature type="transmembrane region" description="Helical" evidence="1">
    <location>
        <begin position="75"/>
        <end position="100"/>
    </location>
</feature>
<gene>
    <name evidence="2" type="ORF">ATOP_03460</name>
</gene>
<dbReference type="AlphaFoldDB" id="A0AAV5B1K6"/>
<evidence type="ECO:0008006" key="4">
    <source>
        <dbReference type="Google" id="ProtNLM"/>
    </source>
</evidence>
<feature type="transmembrane region" description="Helical" evidence="1">
    <location>
        <begin position="202"/>
        <end position="225"/>
    </location>
</feature>
<dbReference type="Proteomes" id="UP001055025">
    <property type="component" value="Unassembled WGS sequence"/>
</dbReference>
<dbReference type="RefSeq" id="WP_204407793.1">
    <property type="nucleotide sequence ID" value="NZ_BQKC01000001.1"/>
</dbReference>
<feature type="transmembrane region" description="Helical" evidence="1">
    <location>
        <begin position="157"/>
        <end position="182"/>
    </location>
</feature>
<keyword evidence="3" id="KW-1185">Reference proteome</keyword>
<feature type="transmembrane region" description="Helical" evidence="1">
    <location>
        <begin position="120"/>
        <end position="145"/>
    </location>
</feature>
<proteinExistence type="predicted"/>
<evidence type="ECO:0000256" key="1">
    <source>
        <dbReference type="SAM" id="Phobius"/>
    </source>
</evidence>
<keyword evidence="1" id="KW-0812">Transmembrane</keyword>
<accession>A0AAV5B1K6</accession>